<accession>A0A382ILP1</accession>
<gene>
    <name evidence="2" type="ORF">METZ01_LOCUS253380</name>
</gene>
<sequence>MVDLINAFVVLLNYIFIPAFSYGSQLALGALGVSFIYAILRFANFSHGDLMSFGAMMTILF</sequence>
<keyword evidence="1" id="KW-0812">Transmembrane</keyword>
<proteinExistence type="predicted"/>
<evidence type="ECO:0000313" key="2">
    <source>
        <dbReference type="EMBL" id="SVC00526.1"/>
    </source>
</evidence>
<evidence type="ECO:0000256" key="1">
    <source>
        <dbReference type="SAM" id="Phobius"/>
    </source>
</evidence>
<organism evidence="2">
    <name type="scientific">marine metagenome</name>
    <dbReference type="NCBI Taxonomy" id="408172"/>
    <lineage>
        <taxon>unclassified sequences</taxon>
        <taxon>metagenomes</taxon>
        <taxon>ecological metagenomes</taxon>
    </lineage>
</organism>
<dbReference type="AlphaFoldDB" id="A0A382ILP1"/>
<feature type="non-terminal residue" evidence="2">
    <location>
        <position position="61"/>
    </location>
</feature>
<feature type="transmembrane region" description="Helical" evidence="1">
    <location>
        <begin position="20"/>
        <end position="40"/>
    </location>
</feature>
<keyword evidence="1" id="KW-1133">Transmembrane helix</keyword>
<reference evidence="2" key="1">
    <citation type="submission" date="2018-05" db="EMBL/GenBank/DDBJ databases">
        <authorList>
            <person name="Lanie J.A."/>
            <person name="Ng W.-L."/>
            <person name="Kazmierczak K.M."/>
            <person name="Andrzejewski T.M."/>
            <person name="Davidsen T.M."/>
            <person name="Wayne K.J."/>
            <person name="Tettelin H."/>
            <person name="Glass J.I."/>
            <person name="Rusch D."/>
            <person name="Podicherti R."/>
            <person name="Tsui H.-C.T."/>
            <person name="Winkler M.E."/>
        </authorList>
    </citation>
    <scope>NUCLEOTIDE SEQUENCE</scope>
</reference>
<protein>
    <recommendedName>
        <fullName evidence="3">Branched-chain amino acid ABC transporter permease</fullName>
    </recommendedName>
</protein>
<keyword evidence="1" id="KW-0472">Membrane</keyword>
<name>A0A382ILP1_9ZZZZ</name>
<evidence type="ECO:0008006" key="3">
    <source>
        <dbReference type="Google" id="ProtNLM"/>
    </source>
</evidence>
<dbReference type="EMBL" id="UINC01068145">
    <property type="protein sequence ID" value="SVC00526.1"/>
    <property type="molecule type" value="Genomic_DNA"/>
</dbReference>